<evidence type="ECO:0000313" key="4">
    <source>
        <dbReference type="Proteomes" id="UP000267798"/>
    </source>
</evidence>
<proteinExistence type="predicted"/>
<dbReference type="RefSeq" id="WP_120109564.1">
    <property type="nucleotide sequence ID" value="NZ_QXQB01000002.1"/>
</dbReference>
<comment type="caution">
    <text evidence="3">The sequence shown here is derived from an EMBL/GenBank/DDBJ whole genome shotgun (WGS) entry which is preliminary data.</text>
</comment>
<evidence type="ECO:0000313" key="3">
    <source>
        <dbReference type="EMBL" id="RJX39795.1"/>
    </source>
</evidence>
<protein>
    <recommendedName>
        <fullName evidence="2">DUF6199 domain-containing protein</fullName>
    </recommendedName>
</protein>
<keyword evidence="1" id="KW-0472">Membrane</keyword>
<reference evidence="3 4" key="1">
    <citation type="submission" date="2018-09" db="EMBL/GenBank/DDBJ databases">
        <title>Paenibacillus aracenensis nov. sp. isolated from a cave in southern Spain.</title>
        <authorList>
            <person name="Jurado V."/>
            <person name="Gutierrez-Patricio S."/>
            <person name="Gonzalez-Pimentel J.L."/>
            <person name="Miller A.Z."/>
            <person name="Laiz L."/>
            <person name="Saiz-Jimenez C."/>
        </authorList>
    </citation>
    <scope>NUCLEOTIDE SEQUENCE [LARGE SCALE GENOMIC DNA]</scope>
    <source>
        <strain evidence="3 4">JCM 19203</strain>
    </source>
</reference>
<feature type="transmembrane region" description="Helical" evidence="1">
    <location>
        <begin position="47"/>
        <end position="70"/>
    </location>
</feature>
<dbReference type="Pfam" id="PF19701">
    <property type="entry name" value="DUF6199"/>
    <property type="match status" value="1"/>
</dbReference>
<name>A0A3A6PG03_9BACL</name>
<dbReference type="AlphaFoldDB" id="A0A3A6PG03"/>
<keyword evidence="4" id="KW-1185">Reference proteome</keyword>
<dbReference type="Proteomes" id="UP000267798">
    <property type="component" value="Unassembled WGS sequence"/>
</dbReference>
<feature type="domain" description="DUF6199" evidence="2">
    <location>
        <begin position="5"/>
        <end position="62"/>
    </location>
</feature>
<accession>A0A3A6PG03</accession>
<dbReference type="InterPro" id="IPR045679">
    <property type="entry name" value="DUF6199"/>
</dbReference>
<evidence type="ECO:0000259" key="2">
    <source>
        <dbReference type="Pfam" id="PF19701"/>
    </source>
</evidence>
<sequence>MNALFGLILIVFSLIPAVSPQSAWYMSIGWKFRDAEPSDAALATHRITGVIGVIIGIILIVSSCSSGFVSTKWEKQFQERVEAGEVDSITFGYGHKRISAEEQDELVGMIKEATLTRFELGSSYGYSGSGEISFRDGERVELILFGPSGGIELHPREVSHAYRIESQELESWIRANIINQD</sequence>
<organism evidence="3 4">
    <name type="scientific">Paenibacillus pinisoli</name>
    <dbReference type="NCBI Taxonomy" id="1276110"/>
    <lineage>
        <taxon>Bacteria</taxon>
        <taxon>Bacillati</taxon>
        <taxon>Bacillota</taxon>
        <taxon>Bacilli</taxon>
        <taxon>Bacillales</taxon>
        <taxon>Paenibacillaceae</taxon>
        <taxon>Paenibacillus</taxon>
    </lineage>
</organism>
<evidence type="ECO:0000256" key="1">
    <source>
        <dbReference type="SAM" id="Phobius"/>
    </source>
</evidence>
<gene>
    <name evidence="3" type="ORF">D3P09_10380</name>
</gene>
<dbReference type="EMBL" id="QXQB01000002">
    <property type="protein sequence ID" value="RJX39795.1"/>
    <property type="molecule type" value="Genomic_DNA"/>
</dbReference>
<keyword evidence="1" id="KW-1133">Transmembrane helix</keyword>
<keyword evidence="1" id="KW-0812">Transmembrane</keyword>
<dbReference type="OrthoDB" id="2088419at2"/>